<evidence type="ECO:0000256" key="5">
    <source>
        <dbReference type="ARBA" id="ARBA00022842"/>
    </source>
</evidence>
<evidence type="ECO:0000256" key="6">
    <source>
        <dbReference type="ARBA" id="ARBA00023229"/>
    </source>
</evidence>
<organism evidence="8 9">
    <name type="scientific">Lepeophtheirus salmonis</name>
    <name type="common">Salmon louse</name>
    <name type="synonym">Caligus salmonis</name>
    <dbReference type="NCBI Taxonomy" id="72036"/>
    <lineage>
        <taxon>Eukaryota</taxon>
        <taxon>Metazoa</taxon>
        <taxon>Ecdysozoa</taxon>
        <taxon>Arthropoda</taxon>
        <taxon>Crustacea</taxon>
        <taxon>Multicrustacea</taxon>
        <taxon>Hexanauplia</taxon>
        <taxon>Copepoda</taxon>
        <taxon>Siphonostomatoida</taxon>
        <taxon>Caligidae</taxon>
        <taxon>Lepeophtheirus</taxon>
    </lineage>
</organism>
<comment type="cofactor">
    <cofactor evidence="1">
        <name>Mg(2+)</name>
        <dbReference type="ChEBI" id="CHEBI:18420"/>
    </cofactor>
</comment>
<gene>
    <name evidence="8" type="ORF">LSAA_12732</name>
</gene>
<keyword evidence="3 7" id="KW-0808">Transferase</keyword>
<dbReference type="PANTHER" id="PTHR12001">
    <property type="entry name" value="GERANYLGERANYL PYROPHOSPHATE SYNTHASE"/>
    <property type="match status" value="1"/>
</dbReference>
<evidence type="ECO:0000313" key="8">
    <source>
        <dbReference type="EMBL" id="CAF3003377.1"/>
    </source>
</evidence>
<evidence type="ECO:0000256" key="1">
    <source>
        <dbReference type="ARBA" id="ARBA00001946"/>
    </source>
</evidence>
<keyword evidence="9" id="KW-1185">Reference proteome</keyword>
<dbReference type="Gene3D" id="1.10.600.10">
    <property type="entry name" value="Farnesyl Diphosphate Synthase"/>
    <property type="match status" value="1"/>
</dbReference>
<dbReference type="GO" id="GO:1990234">
    <property type="term" value="C:transferase complex"/>
    <property type="evidence" value="ECO:0007669"/>
    <property type="project" value="TreeGrafter"/>
</dbReference>
<accession>A0A7R8HD48</accession>
<dbReference type="OrthoDB" id="9927103at2759"/>
<dbReference type="GO" id="GO:0006744">
    <property type="term" value="P:ubiquinone biosynthetic process"/>
    <property type="evidence" value="ECO:0007669"/>
    <property type="project" value="TreeGrafter"/>
</dbReference>
<reference evidence="8" key="1">
    <citation type="submission" date="2021-02" db="EMBL/GenBank/DDBJ databases">
        <authorList>
            <person name="Bekaert M."/>
        </authorList>
    </citation>
    <scope>NUCLEOTIDE SEQUENCE</scope>
    <source>
        <strain evidence="8">IoA-00</strain>
    </source>
</reference>
<evidence type="ECO:0000256" key="4">
    <source>
        <dbReference type="ARBA" id="ARBA00022723"/>
    </source>
</evidence>
<dbReference type="Pfam" id="PF00348">
    <property type="entry name" value="polyprenyl_synt"/>
    <property type="match status" value="1"/>
</dbReference>
<protein>
    <submittedName>
        <fullName evidence="8">PDSS1</fullName>
        <ecNumber evidence="8">2.5.1.91</ecNumber>
    </submittedName>
</protein>
<keyword evidence="4" id="KW-0479">Metal-binding</keyword>
<proteinExistence type="inferred from homology"/>
<sequence>MLFFCFVSVRSSLHIIKYAMNLEKMKRLTHSVLNRLIIKEYHSKATKSSQISLINEIHNRLDSSEGELGSLSKYYFDGNGKGIRPVLILGMANAINEHLGKFPEVVLQKQRNIAAITEMFHTASLMHDDVIDGAPTRRNKPSINYKWNKHKSVHTGDYITFTANQMLGDINNFEIIYSMSQILSDLVLGEFQQMSSKSKTLEDRFAIYLDKTYNKTASLIANSCKSVALLATNDESLSKAAFSFGKNIGIAFQLVDDWLDFMGNELNTGKPVGIDMKLGIATGPVLFACQDFPELEDIIIRRFKKEDDVKRALEMVFSSNGIDQTLNFAKEYAEKAIKDLDQLKSSNCKSQLISLVDDIIDRES</sequence>
<evidence type="ECO:0000256" key="3">
    <source>
        <dbReference type="ARBA" id="ARBA00022679"/>
    </source>
</evidence>
<dbReference type="GO" id="GO:0005739">
    <property type="term" value="C:mitochondrion"/>
    <property type="evidence" value="ECO:0007669"/>
    <property type="project" value="TreeGrafter"/>
</dbReference>
<name>A0A7R8HD48_LEPSM</name>
<evidence type="ECO:0000256" key="7">
    <source>
        <dbReference type="RuleBase" id="RU004466"/>
    </source>
</evidence>
<dbReference type="SUPFAM" id="SSF48576">
    <property type="entry name" value="Terpenoid synthases"/>
    <property type="match status" value="1"/>
</dbReference>
<dbReference type="EMBL" id="HG994586">
    <property type="protein sequence ID" value="CAF3003377.1"/>
    <property type="molecule type" value="Genomic_DNA"/>
</dbReference>
<dbReference type="GO" id="GO:0008299">
    <property type="term" value="P:isoprenoid biosynthetic process"/>
    <property type="evidence" value="ECO:0007669"/>
    <property type="project" value="UniProtKB-KW"/>
</dbReference>
<comment type="similarity">
    <text evidence="2 7">Belongs to the FPP/GGPP synthase family.</text>
</comment>
<keyword evidence="5" id="KW-0460">Magnesium</keyword>
<evidence type="ECO:0000256" key="2">
    <source>
        <dbReference type="ARBA" id="ARBA00006706"/>
    </source>
</evidence>
<dbReference type="GO" id="GO:0042811">
    <property type="term" value="P:pheromone biosynthetic process"/>
    <property type="evidence" value="ECO:0007669"/>
    <property type="project" value="UniProtKB-ARBA"/>
</dbReference>
<dbReference type="GO" id="GO:0046872">
    <property type="term" value="F:metal ion binding"/>
    <property type="evidence" value="ECO:0007669"/>
    <property type="project" value="UniProtKB-KW"/>
</dbReference>
<dbReference type="InterPro" id="IPR000092">
    <property type="entry name" value="Polyprenyl_synt"/>
</dbReference>
<dbReference type="AlphaFoldDB" id="A0A7R8HD48"/>
<dbReference type="SFLD" id="SFLDS00005">
    <property type="entry name" value="Isoprenoid_Synthase_Type_I"/>
    <property type="match status" value="1"/>
</dbReference>
<dbReference type="InterPro" id="IPR008949">
    <property type="entry name" value="Isoprenoid_synthase_dom_sf"/>
</dbReference>
<evidence type="ECO:0000313" key="9">
    <source>
        <dbReference type="Proteomes" id="UP000675881"/>
    </source>
</evidence>
<keyword evidence="6" id="KW-0414">Isoprene biosynthesis</keyword>
<dbReference type="EC" id="2.5.1.91" evidence="8"/>
<dbReference type="Proteomes" id="UP000675881">
    <property type="component" value="Chromosome 7"/>
</dbReference>
<dbReference type="CDD" id="cd00685">
    <property type="entry name" value="Trans_IPPS_HT"/>
    <property type="match status" value="1"/>
</dbReference>
<dbReference type="GO" id="GO:0097269">
    <property type="term" value="F:all-trans-decaprenyl-diphosphate synthase activity"/>
    <property type="evidence" value="ECO:0007669"/>
    <property type="project" value="UniProtKB-EC"/>
</dbReference>
<dbReference type="PANTHER" id="PTHR12001:SF69">
    <property type="entry name" value="ALL TRANS-POLYPRENYL-DIPHOSPHATE SYNTHASE PDSS1"/>
    <property type="match status" value="1"/>
</dbReference>